<organism evidence="5 6">
    <name type="scientific">Caenorhabditis auriculariae</name>
    <dbReference type="NCBI Taxonomy" id="2777116"/>
    <lineage>
        <taxon>Eukaryota</taxon>
        <taxon>Metazoa</taxon>
        <taxon>Ecdysozoa</taxon>
        <taxon>Nematoda</taxon>
        <taxon>Chromadorea</taxon>
        <taxon>Rhabditida</taxon>
        <taxon>Rhabditina</taxon>
        <taxon>Rhabditomorpha</taxon>
        <taxon>Rhabditoidea</taxon>
        <taxon>Rhabditidae</taxon>
        <taxon>Peloderinae</taxon>
        <taxon>Caenorhabditis</taxon>
    </lineage>
</organism>
<dbReference type="SMART" id="SM01088">
    <property type="entry name" value="Col_cuticle_N"/>
    <property type="match status" value="1"/>
</dbReference>
<dbReference type="Proteomes" id="UP000835052">
    <property type="component" value="Unassembled WGS sequence"/>
</dbReference>
<sequence>MSKLAICSTVISFFLIFSSLVTIVAVVIDIDHFYRNLIDDFKEFDRFANEAWDEMNVMIVKEIKILVRRVLPDRLGSQELREIKENPVCKESKDTTFRCFDHELGHLVREEATALLGLKGLQVFLANRTILSAVVACLDLLERMVTPEIKAKKELLEHRELQALEQYKKSEHLERQVLLELKDHGELLENLANQEHRASLDRLEFMEPKDVQAKKDQLESQALRVLSDLLDQTARIAVVQIEIAKYYNLMVN</sequence>
<evidence type="ECO:0000313" key="6">
    <source>
        <dbReference type="Proteomes" id="UP000835052"/>
    </source>
</evidence>
<comment type="caution">
    <text evidence="5">The sequence shown here is derived from an EMBL/GenBank/DDBJ whole genome shotgun (WGS) entry which is preliminary data.</text>
</comment>
<protein>
    <recommendedName>
        <fullName evidence="4">Nematode cuticle collagen N-terminal domain-containing protein</fullName>
    </recommendedName>
</protein>
<evidence type="ECO:0000256" key="1">
    <source>
        <dbReference type="ARBA" id="ARBA00011518"/>
    </source>
</evidence>
<gene>
    <name evidence="5" type="ORF">CAUJ_LOCUS12621</name>
</gene>
<accession>A0A8S1HP45</accession>
<evidence type="ECO:0000256" key="3">
    <source>
        <dbReference type="ARBA" id="ARBA00023157"/>
    </source>
</evidence>
<proteinExistence type="predicted"/>
<keyword evidence="2" id="KW-0677">Repeat</keyword>
<dbReference type="InterPro" id="IPR002486">
    <property type="entry name" value="Col_cuticle_N"/>
</dbReference>
<reference evidence="5" key="1">
    <citation type="submission" date="2020-10" db="EMBL/GenBank/DDBJ databases">
        <authorList>
            <person name="Kikuchi T."/>
        </authorList>
    </citation>
    <scope>NUCLEOTIDE SEQUENCE</scope>
    <source>
        <strain evidence="5">NKZ352</strain>
    </source>
</reference>
<dbReference type="GO" id="GO:0042302">
    <property type="term" value="F:structural constituent of cuticle"/>
    <property type="evidence" value="ECO:0007669"/>
    <property type="project" value="InterPro"/>
</dbReference>
<keyword evidence="6" id="KW-1185">Reference proteome</keyword>
<dbReference type="AlphaFoldDB" id="A0A8S1HP45"/>
<evidence type="ECO:0000259" key="4">
    <source>
        <dbReference type="SMART" id="SM01088"/>
    </source>
</evidence>
<dbReference type="Pfam" id="PF01484">
    <property type="entry name" value="Col_cuticle_N"/>
    <property type="match status" value="1"/>
</dbReference>
<dbReference type="EMBL" id="CAJGYM010000078">
    <property type="protein sequence ID" value="CAD6196709.1"/>
    <property type="molecule type" value="Genomic_DNA"/>
</dbReference>
<comment type="subunit">
    <text evidence="1">Collagen polypeptide chains are complexed within the cuticle by disulfide bonds and other types of covalent cross-links.</text>
</comment>
<feature type="domain" description="Nematode cuticle collagen N-terminal" evidence="4">
    <location>
        <begin position="3"/>
        <end position="55"/>
    </location>
</feature>
<evidence type="ECO:0000313" key="5">
    <source>
        <dbReference type="EMBL" id="CAD6196709.1"/>
    </source>
</evidence>
<name>A0A8S1HP45_9PELO</name>
<keyword evidence="3" id="KW-1015">Disulfide bond</keyword>
<evidence type="ECO:0000256" key="2">
    <source>
        <dbReference type="ARBA" id="ARBA00022737"/>
    </source>
</evidence>